<reference evidence="4" key="1">
    <citation type="journal article" date="2019" name="Int. J. Syst. Evol. Microbiol.">
        <title>The Global Catalogue of Microorganisms (GCM) 10K type strain sequencing project: providing services to taxonomists for standard genome sequencing and annotation.</title>
        <authorList>
            <consortium name="The Broad Institute Genomics Platform"/>
            <consortium name="The Broad Institute Genome Sequencing Center for Infectious Disease"/>
            <person name="Wu L."/>
            <person name="Ma J."/>
        </authorList>
    </citation>
    <scope>NUCLEOTIDE SEQUENCE [LARGE SCALE GENOMIC DNA]</scope>
    <source>
        <strain evidence="4">CCUG 51943</strain>
    </source>
</reference>
<evidence type="ECO:0000313" key="4">
    <source>
        <dbReference type="Proteomes" id="UP001596244"/>
    </source>
</evidence>
<evidence type="ECO:0000313" key="3">
    <source>
        <dbReference type="EMBL" id="MFC6147108.1"/>
    </source>
</evidence>
<protein>
    <recommendedName>
        <fullName evidence="5">Secreted protein</fullName>
    </recommendedName>
</protein>
<keyword evidence="2" id="KW-1133">Transmembrane helix</keyword>
<dbReference type="RefSeq" id="WP_377001742.1">
    <property type="nucleotide sequence ID" value="NZ_JBHSQE010000009.1"/>
</dbReference>
<organism evidence="3 4">
    <name type="scientific">Corynebacterium nasicanis</name>
    <dbReference type="NCBI Taxonomy" id="1448267"/>
    <lineage>
        <taxon>Bacteria</taxon>
        <taxon>Bacillati</taxon>
        <taxon>Actinomycetota</taxon>
        <taxon>Actinomycetes</taxon>
        <taxon>Mycobacteriales</taxon>
        <taxon>Corynebacteriaceae</taxon>
        <taxon>Corynebacterium</taxon>
    </lineage>
</organism>
<keyword evidence="2" id="KW-0472">Membrane</keyword>
<accession>A0ABW1QF48</accession>
<feature type="transmembrane region" description="Helical" evidence="2">
    <location>
        <begin position="14"/>
        <end position="36"/>
    </location>
</feature>
<gene>
    <name evidence="3" type="ORF">ACFPUZ_09845</name>
</gene>
<sequence>MTSYRLQPATDRRWWFSLFGVTTAVLLLPALLLLVVPTRSVSEQVVLGSEEGWGIPLDMSCRPSSDVLLAGWQCGDVLAQTMNVEGGTDPERTLRRMMRAMLYLTPSPEAEVLREGTARMLIDDYSRSVGMTLEGSGEDEGVTMVVVLSGPGGQVAPFADTVWREFTGRELPDVVREAIEAPPGGDSGFPLPLEPQVVTA</sequence>
<evidence type="ECO:0008006" key="5">
    <source>
        <dbReference type="Google" id="ProtNLM"/>
    </source>
</evidence>
<dbReference type="EMBL" id="JBHSQE010000009">
    <property type="protein sequence ID" value="MFC6147108.1"/>
    <property type="molecule type" value="Genomic_DNA"/>
</dbReference>
<evidence type="ECO:0000256" key="2">
    <source>
        <dbReference type="SAM" id="Phobius"/>
    </source>
</evidence>
<feature type="region of interest" description="Disordered" evidence="1">
    <location>
        <begin position="180"/>
        <end position="200"/>
    </location>
</feature>
<evidence type="ECO:0000256" key="1">
    <source>
        <dbReference type="SAM" id="MobiDB-lite"/>
    </source>
</evidence>
<keyword evidence="4" id="KW-1185">Reference proteome</keyword>
<comment type="caution">
    <text evidence="3">The sequence shown here is derived from an EMBL/GenBank/DDBJ whole genome shotgun (WGS) entry which is preliminary data.</text>
</comment>
<dbReference type="Proteomes" id="UP001596244">
    <property type="component" value="Unassembled WGS sequence"/>
</dbReference>
<proteinExistence type="predicted"/>
<keyword evidence="2" id="KW-0812">Transmembrane</keyword>
<name>A0ABW1QF48_9CORY</name>